<evidence type="ECO:0000259" key="1">
    <source>
        <dbReference type="PROSITE" id="PS51186"/>
    </source>
</evidence>
<sequence length="218" mass="24812">MCSVLAKNIRTMENQLIFIRIATLRDYKYVNEIIKETAASALVRGSGIAHRTPESIIQKMKEGRAVVAVTSTEQWVGFAYYESWDNGRFISNSGLIVAPEFRKLGVAKAIKERIFRLCRRAYPEAKIFSITSGAAIMKMNSELGFKPVVYQDITQDEQFWEGCKQCVNYDILSQKKRCNCLCTAMVFDPLEIANIVEKYQPCSQPYSLSTMKKRSVAF</sequence>
<comment type="caution">
    <text evidence="2">The sequence shown here is derived from an EMBL/GenBank/DDBJ whole genome shotgun (WGS) entry which is preliminary data.</text>
</comment>
<reference evidence="2 3" key="1">
    <citation type="submission" date="2019-03" db="EMBL/GenBank/DDBJ databases">
        <title>Genomic Encyclopedia of Archaeal and Bacterial Type Strains, Phase II (KMG-II): from individual species to whole genera.</title>
        <authorList>
            <person name="Goeker M."/>
        </authorList>
    </citation>
    <scope>NUCLEOTIDE SEQUENCE [LARGE SCALE GENOMIC DNA]</scope>
    <source>
        <strain evidence="2 3">DSM 19034</strain>
    </source>
</reference>
<dbReference type="InterPro" id="IPR000182">
    <property type="entry name" value="GNAT_dom"/>
</dbReference>
<dbReference type="EMBL" id="SNWM01000002">
    <property type="protein sequence ID" value="TDO23192.1"/>
    <property type="molecule type" value="Genomic_DNA"/>
</dbReference>
<dbReference type="InterPro" id="IPR016181">
    <property type="entry name" value="Acyl_CoA_acyltransferase"/>
</dbReference>
<dbReference type="Proteomes" id="UP000295499">
    <property type="component" value="Unassembled WGS sequence"/>
</dbReference>
<organism evidence="2 3">
    <name type="scientific">Pedobacter duraquae</name>
    <dbReference type="NCBI Taxonomy" id="425511"/>
    <lineage>
        <taxon>Bacteria</taxon>
        <taxon>Pseudomonadati</taxon>
        <taxon>Bacteroidota</taxon>
        <taxon>Sphingobacteriia</taxon>
        <taxon>Sphingobacteriales</taxon>
        <taxon>Sphingobacteriaceae</taxon>
        <taxon>Pedobacter</taxon>
    </lineage>
</organism>
<evidence type="ECO:0000313" key="3">
    <source>
        <dbReference type="Proteomes" id="UP000295499"/>
    </source>
</evidence>
<dbReference type="SUPFAM" id="SSF55729">
    <property type="entry name" value="Acyl-CoA N-acyltransferases (Nat)"/>
    <property type="match status" value="1"/>
</dbReference>
<dbReference type="PROSITE" id="PS51186">
    <property type="entry name" value="GNAT"/>
    <property type="match status" value="1"/>
</dbReference>
<keyword evidence="3" id="KW-1185">Reference proteome</keyword>
<feature type="domain" description="N-acetyltransferase" evidence="1">
    <location>
        <begin position="17"/>
        <end position="166"/>
    </location>
</feature>
<dbReference type="AlphaFoldDB" id="A0A4R6IM29"/>
<proteinExistence type="predicted"/>
<dbReference type="Gene3D" id="3.40.630.30">
    <property type="match status" value="1"/>
</dbReference>
<keyword evidence="2" id="KW-0808">Transferase</keyword>
<protein>
    <submittedName>
        <fullName evidence="2">Acetyltransferase (GNAT) family protein</fullName>
    </submittedName>
</protein>
<gene>
    <name evidence="2" type="ORF">CLV32_2179</name>
</gene>
<name>A0A4R6IM29_9SPHI</name>
<evidence type="ECO:0000313" key="2">
    <source>
        <dbReference type="EMBL" id="TDO23192.1"/>
    </source>
</evidence>
<dbReference type="GO" id="GO:0016747">
    <property type="term" value="F:acyltransferase activity, transferring groups other than amino-acyl groups"/>
    <property type="evidence" value="ECO:0007669"/>
    <property type="project" value="InterPro"/>
</dbReference>
<accession>A0A4R6IM29</accession>